<evidence type="ECO:0000256" key="5">
    <source>
        <dbReference type="ARBA" id="ARBA00022692"/>
    </source>
</evidence>
<feature type="transmembrane region" description="Helical" evidence="8">
    <location>
        <begin position="175"/>
        <end position="196"/>
    </location>
</feature>
<evidence type="ECO:0000256" key="8">
    <source>
        <dbReference type="SAM" id="Phobius"/>
    </source>
</evidence>
<keyword evidence="6 8" id="KW-1133">Transmembrane helix</keyword>
<feature type="transmembrane region" description="Helical" evidence="8">
    <location>
        <begin position="265"/>
        <end position="292"/>
    </location>
</feature>
<organism evidence="9 10">
    <name type="scientific">Vibrio neptunius</name>
    <dbReference type="NCBI Taxonomy" id="170651"/>
    <lineage>
        <taxon>Bacteria</taxon>
        <taxon>Pseudomonadati</taxon>
        <taxon>Pseudomonadota</taxon>
        <taxon>Gammaproteobacteria</taxon>
        <taxon>Vibrionales</taxon>
        <taxon>Vibrionaceae</taxon>
        <taxon>Vibrio</taxon>
    </lineage>
</organism>
<keyword evidence="4" id="KW-1003">Cell membrane</keyword>
<dbReference type="InterPro" id="IPR037294">
    <property type="entry name" value="ABC_BtuC-like"/>
</dbReference>
<evidence type="ECO:0000256" key="7">
    <source>
        <dbReference type="ARBA" id="ARBA00023136"/>
    </source>
</evidence>
<feature type="transmembrane region" description="Helical" evidence="8">
    <location>
        <begin position="304"/>
        <end position="324"/>
    </location>
</feature>
<evidence type="ECO:0000256" key="6">
    <source>
        <dbReference type="ARBA" id="ARBA00022989"/>
    </source>
</evidence>
<dbReference type="InterPro" id="IPR000522">
    <property type="entry name" value="ABC_transptr_permease_BtuC"/>
</dbReference>
<keyword evidence="7 8" id="KW-0472">Membrane</keyword>
<sequence length="358" mass="37744">MNYHNQTAPNPSDFNKEGAGLYSRLQRSRRRAIGLAAFAVIVAMIFDISTGASWISLGRVFEALLGGPEGQTLSTTIVWHLRLPVTLTCLVVGASLGLAGGLMQTLLANPLASPYTLGISSAAGFGAAMALLCGFSIFGIAWLGVPVAAFVTSALASLAIYLIGRARNMDAKVLILAGIVVLFFFQALQSLVQYLASPEVLQQIVFWLFGSLLKATWLSFAVSGSILLIGLGFALPKVWALTALSSGEERAQALGINTGQLRLQMFLLCSLLTAGAVSFVGTIGFIGLVAPHLSRLLVGEDQRLYLPLSTLMGALLLCVSSLVAKLIVPGTILPIGIITSLVGVPFLLYLLLQRRGGL</sequence>
<feature type="transmembrane region" description="Helical" evidence="8">
    <location>
        <begin position="77"/>
        <end position="103"/>
    </location>
</feature>
<reference evidence="9 10" key="1">
    <citation type="submission" date="2021-02" db="EMBL/GenBank/DDBJ databases">
        <title>Draft Genome Sequences of 5 Vibrio neptunius Strains Isolated From of Bivalve Hatcheries.</title>
        <authorList>
            <person name="Galvis F."/>
            <person name="Barja J.L."/>
            <person name="Lemos M.L."/>
            <person name="Balado M."/>
        </authorList>
    </citation>
    <scope>NUCLEOTIDE SEQUENCE [LARGE SCALE GENOMIC DNA]</scope>
    <source>
        <strain evidence="9 10">PP-145.98</strain>
    </source>
</reference>
<accession>A0ABS3A7Z1</accession>
<proteinExistence type="inferred from homology"/>
<gene>
    <name evidence="9" type="ORF">JYA62_16955</name>
</gene>
<evidence type="ECO:0000256" key="2">
    <source>
        <dbReference type="ARBA" id="ARBA00007935"/>
    </source>
</evidence>
<dbReference type="CDD" id="cd06550">
    <property type="entry name" value="TM_ABC_iron-siderophores_like"/>
    <property type="match status" value="1"/>
</dbReference>
<dbReference type="RefSeq" id="WP_206371280.1">
    <property type="nucleotide sequence ID" value="NZ_CAWPTM010000096.1"/>
</dbReference>
<dbReference type="Pfam" id="PF01032">
    <property type="entry name" value="FecCD"/>
    <property type="match status" value="1"/>
</dbReference>
<feature type="transmembrane region" description="Helical" evidence="8">
    <location>
        <begin position="32"/>
        <end position="57"/>
    </location>
</feature>
<comment type="subcellular location">
    <subcellularLocation>
        <location evidence="1">Cell membrane</location>
        <topology evidence="1">Multi-pass membrane protein</topology>
    </subcellularLocation>
</comment>
<dbReference type="Gene3D" id="1.10.3470.10">
    <property type="entry name" value="ABC transporter involved in vitamin B12 uptake, BtuC"/>
    <property type="match status" value="1"/>
</dbReference>
<dbReference type="PANTHER" id="PTHR30472">
    <property type="entry name" value="FERRIC ENTEROBACTIN TRANSPORT SYSTEM PERMEASE PROTEIN"/>
    <property type="match status" value="1"/>
</dbReference>
<keyword evidence="10" id="KW-1185">Reference proteome</keyword>
<dbReference type="SUPFAM" id="SSF81345">
    <property type="entry name" value="ABC transporter involved in vitamin B12 uptake, BtuC"/>
    <property type="match status" value="1"/>
</dbReference>
<evidence type="ECO:0000256" key="4">
    <source>
        <dbReference type="ARBA" id="ARBA00022475"/>
    </source>
</evidence>
<feature type="transmembrane region" description="Helical" evidence="8">
    <location>
        <begin position="143"/>
        <end position="163"/>
    </location>
</feature>
<comment type="caution">
    <text evidence="9">The sequence shown here is derived from an EMBL/GenBank/DDBJ whole genome shotgun (WGS) entry which is preliminary data.</text>
</comment>
<dbReference type="PANTHER" id="PTHR30472:SF25">
    <property type="entry name" value="ABC TRANSPORTER PERMEASE PROTEIN MJ0876-RELATED"/>
    <property type="match status" value="1"/>
</dbReference>
<dbReference type="EMBL" id="JAFHLB010000024">
    <property type="protein sequence ID" value="MBN3579353.1"/>
    <property type="molecule type" value="Genomic_DNA"/>
</dbReference>
<comment type="similarity">
    <text evidence="2">Belongs to the binding-protein-dependent transport system permease family. FecCD subfamily.</text>
</comment>
<protein>
    <submittedName>
        <fullName evidence="9">Iron ABC transporter permease</fullName>
    </submittedName>
</protein>
<evidence type="ECO:0000313" key="9">
    <source>
        <dbReference type="EMBL" id="MBN3579353.1"/>
    </source>
</evidence>
<feature type="transmembrane region" description="Helical" evidence="8">
    <location>
        <begin position="216"/>
        <end position="244"/>
    </location>
</feature>
<keyword evidence="5 8" id="KW-0812">Transmembrane</keyword>
<feature type="transmembrane region" description="Helical" evidence="8">
    <location>
        <begin position="115"/>
        <end position="137"/>
    </location>
</feature>
<evidence type="ECO:0000256" key="3">
    <source>
        <dbReference type="ARBA" id="ARBA00022448"/>
    </source>
</evidence>
<keyword evidence="3" id="KW-0813">Transport</keyword>
<evidence type="ECO:0000313" key="10">
    <source>
        <dbReference type="Proteomes" id="UP000779070"/>
    </source>
</evidence>
<feature type="transmembrane region" description="Helical" evidence="8">
    <location>
        <begin position="331"/>
        <end position="352"/>
    </location>
</feature>
<dbReference type="Proteomes" id="UP000779070">
    <property type="component" value="Unassembled WGS sequence"/>
</dbReference>
<name>A0ABS3A7Z1_9VIBR</name>
<evidence type="ECO:0000256" key="1">
    <source>
        <dbReference type="ARBA" id="ARBA00004651"/>
    </source>
</evidence>